<dbReference type="AlphaFoldDB" id="A0AAD7EDV2"/>
<feature type="region of interest" description="Disordered" evidence="1">
    <location>
        <begin position="157"/>
        <end position="184"/>
    </location>
</feature>
<organism evidence="2 3">
    <name type="scientific">Mycena albidolilacea</name>
    <dbReference type="NCBI Taxonomy" id="1033008"/>
    <lineage>
        <taxon>Eukaryota</taxon>
        <taxon>Fungi</taxon>
        <taxon>Dikarya</taxon>
        <taxon>Basidiomycota</taxon>
        <taxon>Agaricomycotina</taxon>
        <taxon>Agaricomycetes</taxon>
        <taxon>Agaricomycetidae</taxon>
        <taxon>Agaricales</taxon>
        <taxon>Marasmiineae</taxon>
        <taxon>Mycenaceae</taxon>
        <taxon>Mycena</taxon>
    </lineage>
</organism>
<dbReference type="Proteomes" id="UP001218218">
    <property type="component" value="Unassembled WGS sequence"/>
</dbReference>
<feature type="compositionally biased region" description="Basic and acidic residues" evidence="1">
    <location>
        <begin position="157"/>
        <end position="167"/>
    </location>
</feature>
<gene>
    <name evidence="2" type="ORF">DFH08DRAFT_820757</name>
</gene>
<evidence type="ECO:0000256" key="1">
    <source>
        <dbReference type="SAM" id="MobiDB-lite"/>
    </source>
</evidence>
<evidence type="ECO:0000313" key="3">
    <source>
        <dbReference type="Proteomes" id="UP001218218"/>
    </source>
</evidence>
<feature type="region of interest" description="Disordered" evidence="1">
    <location>
        <begin position="205"/>
        <end position="231"/>
    </location>
</feature>
<proteinExistence type="predicted"/>
<name>A0AAD7EDV2_9AGAR</name>
<dbReference type="EMBL" id="JARIHO010000063">
    <property type="protein sequence ID" value="KAJ7315157.1"/>
    <property type="molecule type" value="Genomic_DNA"/>
</dbReference>
<accession>A0AAD7EDV2</accession>
<keyword evidence="3" id="KW-1185">Reference proteome</keyword>
<protein>
    <submittedName>
        <fullName evidence="2">Uncharacterized protein</fullName>
    </submittedName>
</protein>
<comment type="caution">
    <text evidence="2">The sequence shown here is derived from an EMBL/GenBank/DDBJ whole genome shotgun (WGS) entry which is preliminary data.</text>
</comment>
<sequence>MAKIEAYTRLSQDDRDRQLLDHQRAVSRWMAIGSVPSTARTGEQLLRLLESVPPCQPGGESVKTKDMSETERDHMPALQRMMLVPGWLDDIVTSTDFDSLSLSDIQRAGFAGALFSDHIKPVGPDRVEQTVDDDHLNFILKPATDIAGLKLAKDMQVERRRGDEKHTRYPSGGRSRNPLGDEGEPFIASMVRDESLHREHEVVDVGQQDHQGPGVLDMRVGTMNGFLSNRD</sequence>
<evidence type="ECO:0000313" key="2">
    <source>
        <dbReference type="EMBL" id="KAJ7315157.1"/>
    </source>
</evidence>
<reference evidence="2" key="1">
    <citation type="submission" date="2023-03" db="EMBL/GenBank/DDBJ databases">
        <title>Massive genome expansion in bonnet fungi (Mycena s.s.) driven by repeated elements and novel gene families across ecological guilds.</title>
        <authorList>
            <consortium name="Lawrence Berkeley National Laboratory"/>
            <person name="Harder C.B."/>
            <person name="Miyauchi S."/>
            <person name="Viragh M."/>
            <person name="Kuo A."/>
            <person name="Thoen E."/>
            <person name="Andreopoulos B."/>
            <person name="Lu D."/>
            <person name="Skrede I."/>
            <person name="Drula E."/>
            <person name="Henrissat B."/>
            <person name="Morin E."/>
            <person name="Kohler A."/>
            <person name="Barry K."/>
            <person name="LaButti K."/>
            <person name="Morin E."/>
            <person name="Salamov A."/>
            <person name="Lipzen A."/>
            <person name="Mereny Z."/>
            <person name="Hegedus B."/>
            <person name="Baldrian P."/>
            <person name="Stursova M."/>
            <person name="Weitz H."/>
            <person name="Taylor A."/>
            <person name="Grigoriev I.V."/>
            <person name="Nagy L.G."/>
            <person name="Martin F."/>
            <person name="Kauserud H."/>
        </authorList>
    </citation>
    <scope>NUCLEOTIDE SEQUENCE</scope>
    <source>
        <strain evidence="2">CBHHK002</strain>
    </source>
</reference>